<dbReference type="EMBL" id="AP018738">
    <property type="protein sequence ID" value="BBE51112.1"/>
    <property type="molecule type" value="Genomic_DNA"/>
</dbReference>
<dbReference type="SUPFAM" id="SSF53335">
    <property type="entry name" value="S-adenosyl-L-methionine-dependent methyltransferases"/>
    <property type="match status" value="1"/>
</dbReference>
<name>A0A2Z6GCK2_9PROT</name>
<dbReference type="PANTHER" id="PTHR13610">
    <property type="entry name" value="METHYLTRANSFERASE DOMAIN-CONTAINING PROTEIN"/>
    <property type="match status" value="1"/>
</dbReference>
<dbReference type="CDD" id="cd02440">
    <property type="entry name" value="AdoMet_MTases"/>
    <property type="match status" value="1"/>
</dbReference>
<dbReference type="PANTHER" id="PTHR13610:SF9">
    <property type="entry name" value="FI06469P"/>
    <property type="match status" value="1"/>
</dbReference>
<reference evidence="5 6" key="1">
    <citation type="submission" date="2018-06" db="EMBL/GenBank/DDBJ databases">
        <title>OYT1 Genome Sequencing.</title>
        <authorList>
            <person name="Kato S."/>
            <person name="Itoh T."/>
            <person name="Ohkuma M."/>
        </authorList>
    </citation>
    <scope>NUCLEOTIDE SEQUENCE [LARGE SCALE GENOMIC DNA]</scope>
    <source>
        <strain evidence="5 6">OYT1</strain>
    </source>
</reference>
<keyword evidence="6" id="KW-1185">Reference proteome</keyword>
<dbReference type="GO" id="GO:0016279">
    <property type="term" value="F:protein-lysine N-methyltransferase activity"/>
    <property type="evidence" value="ECO:0007669"/>
    <property type="project" value="InterPro"/>
</dbReference>
<dbReference type="RefSeq" id="WP_062627480.1">
    <property type="nucleotide sequence ID" value="NZ_AP018738.1"/>
</dbReference>
<proteinExistence type="predicted"/>
<evidence type="ECO:0000256" key="3">
    <source>
        <dbReference type="ARBA" id="ARBA00022691"/>
    </source>
</evidence>
<keyword evidence="4" id="KW-1133">Transmembrane helix</keyword>
<dbReference type="GO" id="GO:0032259">
    <property type="term" value="P:methylation"/>
    <property type="evidence" value="ECO:0007669"/>
    <property type="project" value="UniProtKB-KW"/>
</dbReference>
<keyword evidence="4" id="KW-0472">Membrane</keyword>
<keyword evidence="4" id="KW-0812">Transmembrane</keyword>
<dbReference type="OrthoDB" id="5611641at2"/>
<evidence type="ECO:0000256" key="2">
    <source>
        <dbReference type="ARBA" id="ARBA00022679"/>
    </source>
</evidence>
<keyword evidence="2 5" id="KW-0808">Transferase</keyword>
<dbReference type="AlphaFoldDB" id="A0A2Z6GCK2"/>
<accession>A0A2Z6GCK2</accession>
<dbReference type="Proteomes" id="UP000033070">
    <property type="component" value="Chromosome"/>
</dbReference>
<evidence type="ECO:0000313" key="5">
    <source>
        <dbReference type="EMBL" id="BBE51112.1"/>
    </source>
</evidence>
<organism evidence="5 6">
    <name type="scientific">Ferriphaselus amnicola</name>
    <dbReference type="NCBI Taxonomy" id="1188319"/>
    <lineage>
        <taxon>Bacteria</taxon>
        <taxon>Pseudomonadati</taxon>
        <taxon>Pseudomonadota</taxon>
        <taxon>Betaproteobacteria</taxon>
        <taxon>Nitrosomonadales</taxon>
        <taxon>Gallionellaceae</taxon>
        <taxon>Ferriphaselus</taxon>
    </lineage>
</organism>
<feature type="transmembrane region" description="Helical" evidence="4">
    <location>
        <begin position="20"/>
        <end position="38"/>
    </location>
</feature>
<protein>
    <submittedName>
        <fullName evidence="5">Type 12 methyltransferase</fullName>
    </submittedName>
</protein>
<feature type="transmembrane region" description="Helical" evidence="4">
    <location>
        <begin position="50"/>
        <end position="72"/>
    </location>
</feature>
<dbReference type="InterPro" id="IPR029063">
    <property type="entry name" value="SAM-dependent_MTases_sf"/>
</dbReference>
<dbReference type="KEGG" id="fam:OYT1_ch1564"/>
<feature type="transmembrane region" description="Helical" evidence="4">
    <location>
        <begin position="84"/>
        <end position="107"/>
    </location>
</feature>
<evidence type="ECO:0000313" key="6">
    <source>
        <dbReference type="Proteomes" id="UP000033070"/>
    </source>
</evidence>
<keyword evidence="3" id="KW-0949">S-adenosyl-L-methionine</keyword>
<sequence length="264" mass="29652">MKSRLACSDNVSLPRRLPPAVIALLLQGLAFFLAILLARFTTIPFTPLSLALVVGALAATLSHLAGQARWWVPIQFIFAPAQVAMLAVDVAPTLYLVIFLILLAVYWSTFRTQVPLYLSSHKVWRALEDLLPPMEGRDKSFSLMDIGSGLGGVLAHLSAVRPDGHYLGVEIAPLPFVWSWLRLRLKPNCHVRWGSLWDCDLSQYDVVFAYLSPVPMAELWEKARREMKSGSLFISNTFAVPEFPPQQTVQVDDLHHSSLYIWRM</sequence>
<gene>
    <name evidence="5" type="ORF">OYT1_ch1564</name>
</gene>
<dbReference type="STRING" id="1188319.OYT1_02375"/>
<evidence type="ECO:0000256" key="4">
    <source>
        <dbReference type="SAM" id="Phobius"/>
    </source>
</evidence>
<keyword evidence="1 5" id="KW-0489">Methyltransferase</keyword>
<dbReference type="InterPro" id="IPR026170">
    <property type="entry name" value="FAM173A/B"/>
</dbReference>
<evidence type="ECO:0000256" key="1">
    <source>
        <dbReference type="ARBA" id="ARBA00022603"/>
    </source>
</evidence>
<dbReference type="Gene3D" id="3.40.50.150">
    <property type="entry name" value="Vaccinia Virus protein VP39"/>
    <property type="match status" value="1"/>
</dbReference>